<keyword evidence="3" id="KW-1185">Reference proteome</keyword>
<proteinExistence type="predicted"/>
<name>A0A9X1YDC9_9PROT</name>
<sequence length="254" mass="26201">MTDDAVPEQPETEPPMPDNPASPVPPPLSAAEAEILAVEAANKRATIAASAGADPLWLAQLAAEAAGLEAAAAVLQRGHDALAVGNGGEVAVPISPDDRWPDRMVSMAVRDAPAALDAEASRSRLQLAHQVGVLAEAVQAGAEADTPLQKGLAHMLTAVHRLTMELSAAAVRDMARDRSAGHLHPKALAEAAKTANVVGRLTEAYARGLHTLDRVKNGGRQEVVVRHVHTHVAEGGQAVVIAGDVQQGRGASGR</sequence>
<feature type="compositionally biased region" description="Pro residues" evidence="1">
    <location>
        <begin position="12"/>
        <end position="28"/>
    </location>
</feature>
<feature type="region of interest" description="Disordered" evidence="1">
    <location>
        <begin position="1"/>
        <end position="29"/>
    </location>
</feature>
<organism evidence="2 3">
    <name type="scientific">Roseomonas acroporae</name>
    <dbReference type="NCBI Taxonomy" id="2937791"/>
    <lineage>
        <taxon>Bacteria</taxon>
        <taxon>Pseudomonadati</taxon>
        <taxon>Pseudomonadota</taxon>
        <taxon>Alphaproteobacteria</taxon>
        <taxon>Acetobacterales</taxon>
        <taxon>Roseomonadaceae</taxon>
        <taxon>Roseomonas</taxon>
    </lineage>
</organism>
<dbReference type="RefSeq" id="WP_248670118.1">
    <property type="nucleotide sequence ID" value="NZ_JALPRX010000176.1"/>
</dbReference>
<evidence type="ECO:0000313" key="2">
    <source>
        <dbReference type="EMBL" id="MCK8788076.1"/>
    </source>
</evidence>
<accession>A0A9X1YDC9</accession>
<evidence type="ECO:0000313" key="3">
    <source>
        <dbReference type="Proteomes" id="UP001139516"/>
    </source>
</evidence>
<evidence type="ECO:0000256" key="1">
    <source>
        <dbReference type="SAM" id="MobiDB-lite"/>
    </source>
</evidence>
<dbReference type="Proteomes" id="UP001139516">
    <property type="component" value="Unassembled WGS sequence"/>
</dbReference>
<reference evidence="2" key="1">
    <citation type="submission" date="2022-04" db="EMBL/GenBank/DDBJ databases">
        <title>Roseomonas acroporae sp. nov., isolated from coral Acropora digitifera.</title>
        <authorList>
            <person name="Sun H."/>
        </authorList>
    </citation>
    <scope>NUCLEOTIDE SEQUENCE</scope>
    <source>
        <strain evidence="2">NAR14</strain>
    </source>
</reference>
<dbReference type="EMBL" id="JALPRX010000176">
    <property type="protein sequence ID" value="MCK8788076.1"/>
    <property type="molecule type" value="Genomic_DNA"/>
</dbReference>
<protein>
    <submittedName>
        <fullName evidence="2">Uncharacterized protein</fullName>
    </submittedName>
</protein>
<dbReference type="AlphaFoldDB" id="A0A9X1YDC9"/>
<comment type="caution">
    <text evidence="2">The sequence shown here is derived from an EMBL/GenBank/DDBJ whole genome shotgun (WGS) entry which is preliminary data.</text>
</comment>
<gene>
    <name evidence="2" type="ORF">M0638_27345</name>
</gene>